<dbReference type="PANTHER" id="PTHR43777">
    <property type="entry name" value="MOLYBDENUM COFACTOR CYTIDYLYLTRANSFERASE"/>
    <property type="match status" value="1"/>
</dbReference>
<dbReference type="GO" id="GO:0016779">
    <property type="term" value="F:nucleotidyltransferase activity"/>
    <property type="evidence" value="ECO:0007669"/>
    <property type="project" value="UniProtKB-ARBA"/>
</dbReference>
<protein>
    <submittedName>
        <fullName evidence="3">NTP transferase domain-containing protein</fullName>
    </submittedName>
</protein>
<dbReference type="InterPro" id="IPR029044">
    <property type="entry name" value="Nucleotide-diphossugar_trans"/>
</dbReference>
<dbReference type="Gene3D" id="3.90.550.10">
    <property type="entry name" value="Spore Coat Polysaccharide Biosynthesis Protein SpsA, Chain A"/>
    <property type="match status" value="1"/>
</dbReference>
<keyword evidence="4" id="KW-1185">Reference proteome</keyword>
<name>A0AAJ1BJY6_9GAMM</name>
<proteinExistence type="predicted"/>
<organism evidence="3 4">
    <name type="scientific">Shewanella zhuhaiensis</name>
    <dbReference type="NCBI Taxonomy" id="2919576"/>
    <lineage>
        <taxon>Bacteria</taxon>
        <taxon>Pseudomonadati</taxon>
        <taxon>Pseudomonadota</taxon>
        <taxon>Gammaproteobacteria</taxon>
        <taxon>Alteromonadales</taxon>
        <taxon>Shewanellaceae</taxon>
        <taxon>Shewanella</taxon>
    </lineage>
</organism>
<evidence type="ECO:0000256" key="1">
    <source>
        <dbReference type="ARBA" id="ARBA00022842"/>
    </source>
</evidence>
<dbReference type="PANTHER" id="PTHR43777:SF1">
    <property type="entry name" value="MOLYBDENUM COFACTOR CYTIDYLYLTRANSFERASE"/>
    <property type="match status" value="1"/>
</dbReference>
<dbReference type="SUPFAM" id="SSF53448">
    <property type="entry name" value="Nucleotide-diphospho-sugar transferases"/>
    <property type="match status" value="1"/>
</dbReference>
<accession>A0AAJ1BJY6</accession>
<dbReference type="AlphaFoldDB" id="A0AAJ1BJY6"/>
<dbReference type="InterPro" id="IPR025877">
    <property type="entry name" value="MobA-like_NTP_Trfase"/>
</dbReference>
<dbReference type="Proteomes" id="UP001297581">
    <property type="component" value="Unassembled WGS sequence"/>
</dbReference>
<comment type="caution">
    <text evidence="3">The sequence shown here is derived from an EMBL/GenBank/DDBJ whole genome shotgun (WGS) entry which is preliminary data.</text>
</comment>
<dbReference type="Pfam" id="PF12804">
    <property type="entry name" value="NTP_transf_3"/>
    <property type="match status" value="1"/>
</dbReference>
<feature type="domain" description="MobA-like NTP transferase" evidence="2">
    <location>
        <begin position="6"/>
        <end position="171"/>
    </location>
</feature>
<reference evidence="3 4" key="1">
    <citation type="submission" date="2022-02" db="EMBL/GenBank/DDBJ databases">
        <title>The genome sequence of Shewanella sp. 3B26.</title>
        <authorList>
            <person name="Du J."/>
        </authorList>
    </citation>
    <scope>NUCLEOTIDE SEQUENCE [LARGE SCALE GENOMIC DNA]</scope>
    <source>
        <strain evidence="3 4">3B26</strain>
    </source>
</reference>
<evidence type="ECO:0000259" key="2">
    <source>
        <dbReference type="Pfam" id="PF12804"/>
    </source>
</evidence>
<gene>
    <name evidence="3" type="ORF">MJ923_13055</name>
</gene>
<evidence type="ECO:0000313" key="4">
    <source>
        <dbReference type="Proteomes" id="UP001297581"/>
    </source>
</evidence>
<evidence type="ECO:0000313" key="3">
    <source>
        <dbReference type="EMBL" id="MCH4295232.1"/>
    </source>
</evidence>
<keyword evidence="3" id="KW-0808">Transferase</keyword>
<dbReference type="RefSeq" id="WP_240591473.1">
    <property type="nucleotide sequence ID" value="NZ_JAKUDL010000004.1"/>
</dbReference>
<sequence>MKLLPVLLAAGGSRRFEGVKLAMPLPGGTTLLGRSVDALSKVRGSCDTQILPLRVCLGGHAGTLKPLLPKGTAIIPSPDWQLGLGHSIAAAANAAQSTDADALLLALADHALLCTQDYESLIQSWQESGKTTAAWYLDAPGAPAIFNRADFGELTRLCGDRGAKGLLKSLQKQQQLGWMALPGASIDIDTRADFGRFVSTRSE</sequence>
<keyword evidence="1" id="KW-0460">Magnesium</keyword>
<dbReference type="EMBL" id="JAKUDL010000004">
    <property type="protein sequence ID" value="MCH4295232.1"/>
    <property type="molecule type" value="Genomic_DNA"/>
</dbReference>